<sequence>MAQVFTNLIGNAVRHGDLQQPIQVALKGSHNTMTFGVRNAGEPISPAAMPSLFDPDRRYSGYTETGSKASQGLGLGLFIAAEIVASHGGKIDVSSSKESGTCFSVTIPL</sequence>
<dbReference type="AlphaFoldDB" id="A0AAD0PH97"/>
<keyword evidence="3" id="KW-0597">Phosphoprotein</keyword>
<comment type="catalytic activity">
    <reaction evidence="1">
        <text>ATP + protein L-histidine = ADP + protein N-phospho-L-histidine.</text>
        <dbReference type="EC" id="2.7.13.3"/>
    </reaction>
</comment>
<dbReference type="GO" id="GO:0000155">
    <property type="term" value="F:phosphorelay sensor kinase activity"/>
    <property type="evidence" value="ECO:0007669"/>
    <property type="project" value="TreeGrafter"/>
</dbReference>
<dbReference type="PROSITE" id="PS50109">
    <property type="entry name" value="HIS_KIN"/>
    <property type="match status" value="1"/>
</dbReference>
<dbReference type="SMART" id="SM00387">
    <property type="entry name" value="HATPase_c"/>
    <property type="match status" value="1"/>
</dbReference>
<keyword evidence="5" id="KW-0808">Transferase</keyword>
<feature type="domain" description="Histidine kinase" evidence="4">
    <location>
        <begin position="1"/>
        <end position="109"/>
    </location>
</feature>
<evidence type="ECO:0000256" key="2">
    <source>
        <dbReference type="ARBA" id="ARBA00012438"/>
    </source>
</evidence>
<reference evidence="5 6" key="1">
    <citation type="submission" date="2018-06" db="EMBL/GenBank/DDBJ databases">
        <title>The genome of Pseudomonas putida NX-1, a lignin degrader.</title>
        <authorList>
            <person name="Xu Z."/>
        </authorList>
    </citation>
    <scope>NUCLEOTIDE SEQUENCE [LARGE SCALE GENOMIC DNA]</scope>
    <source>
        <strain evidence="5 6">NX-1</strain>
    </source>
</reference>
<accession>A0AAD0PH97</accession>
<organism evidence="5 6">
    <name type="scientific">Pseudomonas putida</name>
    <name type="common">Arthrobacter siderocapsulatus</name>
    <dbReference type="NCBI Taxonomy" id="303"/>
    <lineage>
        <taxon>Bacteria</taxon>
        <taxon>Pseudomonadati</taxon>
        <taxon>Pseudomonadota</taxon>
        <taxon>Gammaproteobacteria</taxon>
        <taxon>Pseudomonadales</taxon>
        <taxon>Pseudomonadaceae</taxon>
        <taxon>Pseudomonas</taxon>
    </lineage>
</organism>
<evidence type="ECO:0000259" key="4">
    <source>
        <dbReference type="PROSITE" id="PS50109"/>
    </source>
</evidence>
<dbReference type="PANTHER" id="PTHR43547">
    <property type="entry name" value="TWO-COMPONENT HISTIDINE KINASE"/>
    <property type="match status" value="1"/>
</dbReference>
<gene>
    <name evidence="5" type="ORF">C1S65_13195</name>
</gene>
<dbReference type="RefSeq" id="WP_081255333.1">
    <property type="nucleotide sequence ID" value="NZ_CP011789.1"/>
</dbReference>
<dbReference type="Pfam" id="PF02518">
    <property type="entry name" value="HATPase_c"/>
    <property type="match status" value="1"/>
</dbReference>
<dbReference type="InterPro" id="IPR036890">
    <property type="entry name" value="HATPase_C_sf"/>
</dbReference>
<evidence type="ECO:0000256" key="3">
    <source>
        <dbReference type="ARBA" id="ARBA00022553"/>
    </source>
</evidence>
<dbReference type="PRINTS" id="PR00344">
    <property type="entry name" value="BCTRLSENSOR"/>
</dbReference>
<dbReference type="SUPFAM" id="SSF55874">
    <property type="entry name" value="ATPase domain of HSP90 chaperone/DNA topoisomerase II/histidine kinase"/>
    <property type="match status" value="1"/>
</dbReference>
<name>A0AAD0PH97_PSEPU</name>
<dbReference type="EC" id="2.7.13.3" evidence="2"/>
<dbReference type="CDD" id="cd00075">
    <property type="entry name" value="HATPase"/>
    <property type="match status" value="1"/>
</dbReference>
<evidence type="ECO:0000256" key="1">
    <source>
        <dbReference type="ARBA" id="ARBA00000085"/>
    </source>
</evidence>
<protein>
    <recommendedName>
        <fullName evidence="2">histidine kinase</fullName>
        <ecNumber evidence="2">2.7.13.3</ecNumber>
    </recommendedName>
</protein>
<evidence type="ECO:0000313" key="5">
    <source>
        <dbReference type="EMBL" id="AXA27590.1"/>
    </source>
</evidence>
<dbReference type="InterPro" id="IPR003594">
    <property type="entry name" value="HATPase_dom"/>
</dbReference>
<dbReference type="Proteomes" id="UP000251617">
    <property type="component" value="Chromosome"/>
</dbReference>
<keyword evidence="5" id="KW-0418">Kinase</keyword>
<dbReference type="PANTHER" id="PTHR43547:SF2">
    <property type="entry name" value="HYBRID SIGNAL TRANSDUCTION HISTIDINE KINASE C"/>
    <property type="match status" value="1"/>
</dbReference>
<proteinExistence type="predicted"/>
<dbReference type="Gene3D" id="3.30.565.10">
    <property type="entry name" value="Histidine kinase-like ATPase, C-terminal domain"/>
    <property type="match status" value="1"/>
</dbReference>
<evidence type="ECO:0000313" key="6">
    <source>
        <dbReference type="Proteomes" id="UP000251617"/>
    </source>
</evidence>
<dbReference type="InterPro" id="IPR005467">
    <property type="entry name" value="His_kinase_dom"/>
</dbReference>
<dbReference type="EMBL" id="CP030750">
    <property type="protein sequence ID" value="AXA27590.1"/>
    <property type="molecule type" value="Genomic_DNA"/>
</dbReference>
<dbReference type="InterPro" id="IPR004358">
    <property type="entry name" value="Sig_transdc_His_kin-like_C"/>
</dbReference>